<dbReference type="AlphaFoldDB" id="A0AAV8WU29"/>
<protein>
    <submittedName>
        <fullName evidence="2">Uncharacterized protein</fullName>
    </submittedName>
</protein>
<organism evidence="2 3">
    <name type="scientific">Rhamnusium bicolor</name>
    <dbReference type="NCBI Taxonomy" id="1586634"/>
    <lineage>
        <taxon>Eukaryota</taxon>
        <taxon>Metazoa</taxon>
        <taxon>Ecdysozoa</taxon>
        <taxon>Arthropoda</taxon>
        <taxon>Hexapoda</taxon>
        <taxon>Insecta</taxon>
        <taxon>Pterygota</taxon>
        <taxon>Neoptera</taxon>
        <taxon>Endopterygota</taxon>
        <taxon>Coleoptera</taxon>
        <taxon>Polyphaga</taxon>
        <taxon>Cucujiformia</taxon>
        <taxon>Chrysomeloidea</taxon>
        <taxon>Cerambycidae</taxon>
        <taxon>Lepturinae</taxon>
        <taxon>Rhagiini</taxon>
        <taxon>Rhamnusium</taxon>
    </lineage>
</organism>
<feature type="compositionally biased region" description="Basic residues" evidence="1">
    <location>
        <begin position="1"/>
        <end position="13"/>
    </location>
</feature>
<evidence type="ECO:0000256" key="1">
    <source>
        <dbReference type="SAM" id="MobiDB-lite"/>
    </source>
</evidence>
<dbReference type="Proteomes" id="UP001162156">
    <property type="component" value="Unassembled WGS sequence"/>
</dbReference>
<dbReference type="EMBL" id="JANEYF010004967">
    <property type="protein sequence ID" value="KAJ8929555.1"/>
    <property type="molecule type" value="Genomic_DNA"/>
</dbReference>
<keyword evidence="3" id="KW-1185">Reference proteome</keyword>
<reference evidence="2" key="1">
    <citation type="journal article" date="2023" name="Insect Mol. Biol.">
        <title>Genome sequencing provides insights into the evolution of gene families encoding plant cell wall-degrading enzymes in longhorned beetles.</title>
        <authorList>
            <person name="Shin N.R."/>
            <person name="Okamura Y."/>
            <person name="Kirsch R."/>
            <person name="Pauchet Y."/>
        </authorList>
    </citation>
    <scope>NUCLEOTIDE SEQUENCE</scope>
    <source>
        <strain evidence="2">RBIC_L_NR</strain>
    </source>
</reference>
<accession>A0AAV8WU29</accession>
<gene>
    <name evidence="2" type="ORF">NQ314_017754</name>
</gene>
<comment type="caution">
    <text evidence="2">The sequence shown here is derived from an EMBL/GenBank/DDBJ whole genome shotgun (WGS) entry which is preliminary data.</text>
</comment>
<name>A0AAV8WU29_9CUCU</name>
<feature type="region of interest" description="Disordered" evidence="1">
    <location>
        <begin position="1"/>
        <end position="25"/>
    </location>
</feature>
<evidence type="ECO:0000313" key="3">
    <source>
        <dbReference type="Proteomes" id="UP001162156"/>
    </source>
</evidence>
<sequence>MAKKRKETTHLRHSQLLTGGCPPSEKKDNPVLELVTDIAKYSDVTTDCLWDSTALYESKF</sequence>
<proteinExistence type="predicted"/>
<evidence type="ECO:0000313" key="2">
    <source>
        <dbReference type="EMBL" id="KAJ8929555.1"/>
    </source>
</evidence>